<dbReference type="OrthoDB" id="10302700at2759"/>
<name>A0A0U5GUG8_ASPCI</name>
<dbReference type="AlphaFoldDB" id="A0A0U5GUG8"/>
<organism evidence="1 2">
    <name type="scientific">Aspergillus calidoustus</name>
    <dbReference type="NCBI Taxonomy" id="454130"/>
    <lineage>
        <taxon>Eukaryota</taxon>
        <taxon>Fungi</taxon>
        <taxon>Dikarya</taxon>
        <taxon>Ascomycota</taxon>
        <taxon>Pezizomycotina</taxon>
        <taxon>Eurotiomycetes</taxon>
        <taxon>Eurotiomycetidae</taxon>
        <taxon>Eurotiales</taxon>
        <taxon>Aspergillaceae</taxon>
        <taxon>Aspergillus</taxon>
        <taxon>Aspergillus subgen. Nidulantes</taxon>
    </lineage>
</organism>
<proteinExistence type="predicted"/>
<evidence type="ECO:0000313" key="1">
    <source>
        <dbReference type="EMBL" id="CEN60791.1"/>
    </source>
</evidence>
<dbReference type="EMBL" id="CDMC01000002">
    <property type="protein sequence ID" value="CEN60791.1"/>
    <property type="molecule type" value="Genomic_DNA"/>
</dbReference>
<evidence type="ECO:0000313" key="2">
    <source>
        <dbReference type="Proteomes" id="UP000054771"/>
    </source>
</evidence>
<dbReference type="Proteomes" id="UP000054771">
    <property type="component" value="Unassembled WGS sequence"/>
</dbReference>
<sequence>MSTNQICDICSQYAYQTRFATISYTFHKTVDVEWFANAFHRVIKASGLKVRGYALTVHALVVSVWLYIDNIPAPQDLQSRLTFPAPPGLTVQTGLRGHARCFLAVASIRTEIQKLRASSGQGTALIDNVIIRGAPEFI</sequence>
<gene>
    <name evidence="1" type="ORF">ASPCAL03224</name>
</gene>
<accession>A0A0U5GUG8</accession>
<protein>
    <submittedName>
        <fullName evidence="1">Uncharacterized protein</fullName>
    </submittedName>
</protein>
<reference evidence="2" key="1">
    <citation type="journal article" date="2016" name="Genome Announc.">
        <title>Draft genome sequences of fungus Aspergillus calidoustus.</title>
        <authorList>
            <person name="Horn F."/>
            <person name="Linde J."/>
            <person name="Mattern D.J."/>
            <person name="Walther G."/>
            <person name="Guthke R."/>
            <person name="Scherlach K."/>
            <person name="Martin K."/>
            <person name="Brakhage A.A."/>
            <person name="Petzke L."/>
            <person name="Valiante V."/>
        </authorList>
    </citation>
    <scope>NUCLEOTIDE SEQUENCE [LARGE SCALE GENOMIC DNA]</scope>
    <source>
        <strain evidence="2">SF006504</strain>
    </source>
</reference>
<keyword evidence="2" id="KW-1185">Reference proteome</keyword>